<dbReference type="AlphaFoldDB" id="A0A433J9S9"/>
<accession>A0A433J9S9</accession>
<sequence>MSGGGIRQRARRIGLTAGALALLFQLFAWTLTMPATFAPLNEIAVCTAEGLVHLDVEGPPSGAELPTEHPAKHPDGGSCPLCPLVGGLHLPPPLHLVSQDAVTRHSPVALPGALILTGWFLSTLQARAPPA</sequence>
<dbReference type="EMBL" id="RZIJ01000007">
    <property type="protein sequence ID" value="RUQ72047.1"/>
    <property type="molecule type" value="Genomic_DNA"/>
</dbReference>
<organism evidence="1 2">
    <name type="scientific">Azospirillum doebereinerae</name>
    <dbReference type="NCBI Taxonomy" id="92933"/>
    <lineage>
        <taxon>Bacteria</taxon>
        <taxon>Pseudomonadati</taxon>
        <taxon>Pseudomonadota</taxon>
        <taxon>Alphaproteobacteria</taxon>
        <taxon>Rhodospirillales</taxon>
        <taxon>Azospirillaceae</taxon>
        <taxon>Azospirillum</taxon>
    </lineage>
</organism>
<evidence type="ECO:0000313" key="2">
    <source>
        <dbReference type="Proteomes" id="UP000280346"/>
    </source>
</evidence>
<reference evidence="1 2" key="1">
    <citation type="submission" date="2018-12" db="EMBL/GenBank/DDBJ databases">
        <authorList>
            <person name="Yang Y."/>
        </authorList>
    </citation>
    <scope>NUCLEOTIDE SEQUENCE [LARGE SCALE GENOMIC DNA]</scope>
    <source>
        <strain evidence="1 2">GSF71</strain>
    </source>
</reference>
<comment type="caution">
    <text evidence="1">The sequence shown here is derived from an EMBL/GenBank/DDBJ whole genome shotgun (WGS) entry which is preliminary data.</text>
</comment>
<dbReference type="InterPro" id="IPR021333">
    <property type="entry name" value="DUF2946"/>
</dbReference>
<keyword evidence="2" id="KW-1185">Reference proteome</keyword>
<gene>
    <name evidence="1" type="ORF">EJ913_10745</name>
</gene>
<dbReference type="OrthoDB" id="7305432at2"/>
<dbReference type="RefSeq" id="WP_126997618.1">
    <property type="nucleotide sequence ID" value="NZ_JBNPXW010000005.1"/>
</dbReference>
<dbReference type="Pfam" id="PF11162">
    <property type="entry name" value="DUF2946"/>
    <property type="match status" value="1"/>
</dbReference>
<protein>
    <submittedName>
        <fullName evidence="1">DUF2946 domain-containing protein</fullName>
    </submittedName>
</protein>
<dbReference type="Proteomes" id="UP000280346">
    <property type="component" value="Unassembled WGS sequence"/>
</dbReference>
<proteinExistence type="predicted"/>
<evidence type="ECO:0000313" key="1">
    <source>
        <dbReference type="EMBL" id="RUQ72047.1"/>
    </source>
</evidence>
<name>A0A433J9S9_9PROT</name>